<comment type="caution">
    <text evidence="1">The sequence shown here is derived from an EMBL/GenBank/DDBJ whole genome shotgun (WGS) entry which is preliminary data.</text>
</comment>
<evidence type="ECO:0008006" key="3">
    <source>
        <dbReference type="Google" id="ProtNLM"/>
    </source>
</evidence>
<dbReference type="SUPFAM" id="SSF53448">
    <property type="entry name" value="Nucleotide-diphospho-sugar transferases"/>
    <property type="match status" value="1"/>
</dbReference>
<sequence length="256" mass="28654">MLKNGVKLNILGIIPARGGSKSVALKNIKKLAGRPLISYVLNAAKRSHLLTDLIVSSEDDAILAVAEKYGGGEVLLKRPDFLAKDDTPDVPVLRHAISQMESRKKIRYDLVVMLHVTTPLLRTEDIDGCIDKLITTGADSVVSVYRVTDANPIKMKKIVDDKLIPYIDGFEEDTTIRRQDLPPVYRRNAGIYASKREVVMDMGKVWGQDVRPFLMPEERSVDINGLLDFYFAEAAIKFLRSGSRQKINNHSHRATK</sequence>
<dbReference type="Pfam" id="PF02348">
    <property type="entry name" value="CTP_transf_3"/>
    <property type="match status" value="1"/>
</dbReference>
<dbReference type="InterPro" id="IPR050793">
    <property type="entry name" value="CMP-NeuNAc_synthase"/>
</dbReference>
<organism evidence="1 2">
    <name type="scientific">Candidatus Taylorbacteria bacterium RIFCSPLOWO2_02_FULL_46_40</name>
    <dbReference type="NCBI Taxonomy" id="1802329"/>
    <lineage>
        <taxon>Bacteria</taxon>
        <taxon>Candidatus Tayloriibacteriota</taxon>
    </lineage>
</organism>
<proteinExistence type="predicted"/>
<name>A0A1G2P164_9BACT</name>
<dbReference type="Gene3D" id="3.90.550.10">
    <property type="entry name" value="Spore Coat Polysaccharide Biosynthesis Protein SpsA, Chain A"/>
    <property type="match status" value="1"/>
</dbReference>
<dbReference type="InterPro" id="IPR003329">
    <property type="entry name" value="Cytidylyl_trans"/>
</dbReference>
<dbReference type="GO" id="GO:0008781">
    <property type="term" value="F:N-acylneuraminate cytidylyltransferase activity"/>
    <property type="evidence" value="ECO:0007669"/>
    <property type="project" value="TreeGrafter"/>
</dbReference>
<dbReference type="AlphaFoldDB" id="A0A1G2P164"/>
<dbReference type="CDD" id="cd02513">
    <property type="entry name" value="CMP-NeuAc_Synthase"/>
    <property type="match status" value="1"/>
</dbReference>
<gene>
    <name evidence="1" type="ORF">A3H68_03270</name>
</gene>
<dbReference type="PANTHER" id="PTHR21485">
    <property type="entry name" value="HAD SUPERFAMILY MEMBERS CMAS AND KDSC"/>
    <property type="match status" value="1"/>
</dbReference>
<dbReference type="Proteomes" id="UP000176429">
    <property type="component" value="Unassembled WGS sequence"/>
</dbReference>
<dbReference type="InterPro" id="IPR029044">
    <property type="entry name" value="Nucleotide-diphossugar_trans"/>
</dbReference>
<accession>A0A1G2P164</accession>
<reference evidence="1 2" key="1">
    <citation type="journal article" date="2016" name="Nat. Commun.">
        <title>Thousands of microbial genomes shed light on interconnected biogeochemical processes in an aquifer system.</title>
        <authorList>
            <person name="Anantharaman K."/>
            <person name="Brown C.T."/>
            <person name="Hug L.A."/>
            <person name="Sharon I."/>
            <person name="Castelle C.J."/>
            <person name="Probst A.J."/>
            <person name="Thomas B.C."/>
            <person name="Singh A."/>
            <person name="Wilkins M.J."/>
            <person name="Karaoz U."/>
            <person name="Brodie E.L."/>
            <person name="Williams K.H."/>
            <person name="Hubbard S.S."/>
            <person name="Banfield J.F."/>
        </authorList>
    </citation>
    <scope>NUCLEOTIDE SEQUENCE [LARGE SCALE GENOMIC DNA]</scope>
</reference>
<evidence type="ECO:0000313" key="2">
    <source>
        <dbReference type="Proteomes" id="UP000176429"/>
    </source>
</evidence>
<protein>
    <recommendedName>
        <fullName evidence="3">Cytidylyltransferase</fullName>
    </recommendedName>
</protein>
<dbReference type="EMBL" id="MHSH01000012">
    <property type="protein sequence ID" value="OHA42097.1"/>
    <property type="molecule type" value="Genomic_DNA"/>
</dbReference>
<dbReference type="PANTHER" id="PTHR21485:SF6">
    <property type="entry name" value="N-ACYLNEURAMINATE CYTIDYLYLTRANSFERASE-RELATED"/>
    <property type="match status" value="1"/>
</dbReference>
<evidence type="ECO:0000313" key="1">
    <source>
        <dbReference type="EMBL" id="OHA42097.1"/>
    </source>
</evidence>